<dbReference type="NCBIfam" id="TIGR00149">
    <property type="entry name" value="TIGR00149_YjbQ"/>
    <property type="match status" value="1"/>
</dbReference>
<comment type="similarity">
    <text evidence="1">Belongs to the UPF0047 family.</text>
</comment>
<evidence type="ECO:0000256" key="1">
    <source>
        <dbReference type="ARBA" id="ARBA00005534"/>
    </source>
</evidence>
<dbReference type="InterPro" id="IPR001602">
    <property type="entry name" value="UPF0047_YjbQ-like"/>
</dbReference>
<accession>A0ABS2MRF8</accession>
<comment type="caution">
    <text evidence="2">The sequence shown here is derived from an EMBL/GenBank/DDBJ whole genome shotgun (WGS) entry which is preliminary data.</text>
</comment>
<dbReference type="Pfam" id="PF01894">
    <property type="entry name" value="YjbQ"/>
    <property type="match status" value="1"/>
</dbReference>
<sequence length="132" mass="14543">MFKSIEIKTSKQSEMIEVLKQVKDFVTQSGVLHGVVVVTVPHTTAAVTLNKNYDAGVKNDVLVEMDELVPQEGKYTHIEGNSAANVKSALFGNSLTVIIDDGRLELGMFQSIFLCEFAGPRKRKVLMKIMEG</sequence>
<dbReference type="RefSeq" id="WP_204664015.1">
    <property type="nucleotide sequence ID" value="NZ_JAFBDT010000011.1"/>
</dbReference>
<dbReference type="Proteomes" id="UP000767854">
    <property type="component" value="Unassembled WGS sequence"/>
</dbReference>
<gene>
    <name evidence="2" type="ORF">JOC49_001541</name>
</gene>
<dbReference type="PANTHER" id="PTHR30615">
    <property type="entry name" value="UNCHARACTERIZED PROTEIN YJBQ-RELATED"/>
    <property type="match status" value="1"/>
</dbReference>
<dbReference type="PIRSF" id="PIRSF004681">
    <property type="entry name" value="UCP004681"/>
    <property type="match status" value="1"/>
</dbReference>
<keyword evidence="3" id="KW-1185">Reference proteome</keyword>
<dbReference type="InterPro" id="IPR035917">
    <property type="entry name" value="YjbQ-like_sf"/>
</dbReference>
<evidence type="ECO:0000313" key="2">
    <source>
        <dbReference type="EMBL" id="MBM7561998.1"/>
    </source>
</evidence>
<dbReference type="Gene3D" id="2.60.120.460">
    <property type="entry name" value="YjbQ-like"/>
    <property type="match status" value="1"/>
</dbReference>
<protein>
    <submittedName>
        <fullName evidence="2">Secondary thiamine-phosphate synthase enzyme</fullName>
    </submittedName>
</protein>
<evidence type="ECO:0000313" key="3">
    <source>
        <dbReference type="Proteomes" id="UP000767854"/>
    </source>
</evidence>
<organism evidence="2 3">
    <name type="scientific">Fusibacter tunisiensis</name>
    <dbReference type="NCBI Taxonomy" id="1008308"/>
    <lineage>
        <taxon>Bacteria</taxon>
        <taxon>Bacillati</taxon>
        <taxon>Bacillota</taxon>
        <taxon>Clostridia</taxon>
        <taxon>Eubacteriales</taxon>
        <taxon>Eubacteriales Family XII. Incertae Sedis</taxon>
        <taxon>Fusibacter</taxon>
    </lineage>
</organism>
<dbReference type="EMBL" id="JAFBDT010000011">
    <property type="protein sequence ID" value="MBM7561998.1"/>
    <property type="molecule type" value="Genomic_DNA"/>
</dbReference>
<name>A0ABS2MRF8_9FIRM</name>
<dbReference type="SUPFAM" id="SSF111038">
    <property type="entry name" value="YjbQ-like"/>
    <property type="match status" value="1"/>
</dbReference>
<reference evidence="2 3" key="1">
    <citation type="submission" date="2021-01" db="EMBL/GenBank/DDBJ databases">
        <title>Genomic Encyclopedia of Type Strains, Phase IV (KMG-IV): sequencing the most valuable type-strain genomes for metagenomic binning, comparative biology and taxonomic classification.</title>
        <authorList>
            <person name="Goeker M."/>
        </authorList>
    </citation>
    <scope>NUCLEOTIDE SEQUENCE [LARGE SCALE GENOMIC DNA]</scope>
    <source>
        <strain evidence="2 3">DSM 24436</strain>
    </source>
</reference>
<dbReference type="PANTHER" id="PTHR30615:SF8">
    <property type="entry name" value="UPF0047 PROTEIN C4A8.02C"/>
    <property type="match status" value="1"/>
</dbReference>
<proteinExistence type="inferred from homology"/>